<keyword evidence="18" id="KW-1185">Reference proteome</keyword>
<comment type="caution">
    <text evidence="17">The sequence shown here is derived from an EMBL/GenBank/DDBJ whole genome shotgun (WGS) entry which is preliminary data.</text>
</comment>
<evidence type="ECO:0000256" key="8">
    <source>
        <dbReference type="ARBA" id="ARBA00022475"/>
    </source>
</evidence>
<dbReference type="AlphaFoldDB" id="A0ABD5V4J8"/>
<organism evidence="17 18">
    <name type="scientific">Halalkalicoccus tibetensis</name>
    <dbReference type="NCBI Taxonomy" id="175632"/>
    <lineage>
        <taxon>Archaea</taxon>
        <taxon>Methanobacteriati</taxon>
        <taxon>Methanobacteriota</taxon>
        <taxon>Stenosarchaea group</taxon>
        <taxon>Halobacteria</taxon>
        <taxon>Halobacteriales</taxon>
        <taxon>Halococcaceae</taxon>
        <taxon>Halalkalicoccus</taxon>
    </lineage>
</organism>
<evidence type="ECO:0000256" key="11">
    <source>
        <dbReference type="ARBA" id="ARBA00023002"/>
    </source>
</evidence>
<keyword evidence="10" id="KW-0274">FAD</keyword>
<keyword evidence="12" id="KW-0472">Membrane</keyword>
<reference evidence="17 18" key="1">
    <citation type="journal article" date="2019" name="Int. J. Syst. Evol. Microbiol.">
        <title>The Global Catalogue of Microorganisms (GCM) 10K type strain sequencing project: providing services to taxonomists for standard genome sequencing and annotation.</title>
        <authorList>
            <consortium name="The Broad Institute Genomics Platform"/>
            <consortium name="The Broad Institute Genome Sequencing Center for Infectious Disease"/>
            <person name="Wu L."/>
            <person name="Ma J."/>
        </authorList>
    </citation>
    <scope>NUCLEOTIDE SEQUENCE [LARGE SCALE GENOMIC DNA]</scope>
    <source>
        <strain evidence="17 18">CGMCC 1.3240</strain>
    </source>
</reference>
<evidence type="ECO:0000256" key="9">
    <source>
        <dbReference type="ARBA" id="ARBA00022630"/>
    </source>
</evidence>
<dbReference type="PRINTS" id="PR01001">
    <property type="entry name" value="FADG3PDH"/>
</dbReference>
<dbReference type="SUPFAM" id="SSF51905">
    <property type="entry name" value="FAD/NAD(P)-binding domain"/>
    <property type="match status" value="1"/>
</dbReference>
<evidence type="ECO:0000256" key="10">
    <source>
        <dbReference type="ARBA" id="ARBA00022827"/>
    </source>
</evidence>
<dbReference type="CDD" id="cd19946">
    <property type="entry name" value="GlpA-like_Fer2_BFD-like"/>
    <property type="match status" value="1"/>
</dbReference>
<dbReference type="NCBIfam" id="TIGR03377">
    <property type="entry name" value="glycerol3P_GlpA"/>
    <property type="match status" value="1"/>
</dbReference>
<dbReference type="InterPro" id="IPR041854">
    <property type="entry name" value="BFD-like_2Fe2S-bd_dom_sf"/>
</dbReference>
<dbReference type="EC" id="1.1.5.3" evidence="7"/>
<dbReference type="Pfam" id="PF04324">
    <property type="entry name" value="Fer2_BFD"/>
    <property type="match status" value="1"/>
</dbReference>
<dbReference type="InterPro" id="IPR007419">
    <property type="entry name" value="BFD-like_2Fe2S-bd_dom"/>
</dbReference>
<comment type="cofactor">
    <cofactor evidence="2">
        <name>FAD</name>
        <dbReference type="ChEBI" id="CHEBI:57692"/>
    </cofactor>
</comment>
<feature type="region of interest" description="Disordered" evidence="14">
    <location>
        <begin position="567"/>
        <end position="621"/>
    </location>
</feature>
<evidence type="ECO:0000256" key="1">
    <source>
        <dbReference type="ARBA" id="ARBA00001917"/>
    </source>
</evidence>
<protein>
    <recommendedName>
        <fullName evidence="7">glycerol-3-phosphate dehydrogenase</fullName>
        <ecNumber evidence="7">1.1.5.3</ecNumber>
    </recommendedName>
</protein>
<dbReference type="Proteomes" id="UP001596312">
    <property type="component" value="Unassembled WGS sequence"/>
</dbReference>
<dbReference type="InterPro" id="IPR036188">
    <property type="entry name" value="FAD/NAD-bd_sf"/>
</dbReference>
<dbReference type="RefSeq" id="WP_340604906.1">
    <property type="nucleotide sequence ID" value="NZ_JBBMXV010000004.1"/>
</dbReference>
<keyword evidence="9" id="KW-0285">Flavoprotein</keyword>
<dbReference type="InterPro" id="IPR017752">
    <property type="entry name" value="G3P_DH_GlpA_su"/>
</dbReference>
<name>A0ABD5V4J8_9EURY</name>
<evidence type="ECO:0000256" key="12">
    <source>
        <dbReference type="ARBA" id="ARBA00023136"/>
    </source>
</evidence>
<dbReference type="InterPro" id="IPR006076">
    <property type="entry name" value="FAD-dep_OxRdtase"/>
</dbReference>
<evidence type="ECO:0000256" key="3">
    <source>
        <dbReference type="ARBA" id="ARBA00004202"/>
    </source>
</evidence>
<comment type="cofactor">
    <cofactor evidence="1">
        <name>FMN</name>
        <dbReference type="ChEBI" id="CHEBI:58210"/>
    </cofactor>
</comment>
<evidence type="ECO:0000256" key="6">
    <source>
        <dbReference type="ARBA" id="ARBA00011331"/>
    </source>
</evidence>
<gene>
    <name evidence="17" type="primary">glpA</name>
    <name evidence="17" type="ORF">ACFQGH_14230</name>
</gene>
<dbReference type="PANTHER" id="PTHR11985:SF15">
    <property type="entry name" value="GLYCEROL-3-PHOSPHATE DEHYDROGENASE, MITOCHONDRIAL"/>
    <property type="match status" value="1"/>
</dbReference>
<comment type="similarity">
    <text evidence="5">Belongs to the FAD-dependent glycerol-3-phosphate dehydrogenase family.</text>
</comment>
<dbReference type="PROSITE" id="PS51257">
    <property type="entry name" value="PROKAR_LIPOPROTEIN"/>
    <property type="match status" value="1"/>
</dbReference>
<dbReference type="GO" id="GO:0005886">
    <property type="term" value="C:plasma membrane"/>
    <property type="evidence" value="ECO:0007669"/>
    <property type="project" value="UniProtKB-SubCell"/>
</dbReference>
<accession>A0ABD5V4J8</accession>
<evidence type="ECO:0000259" key="15">
    <source>
        <dbReference type="Pfam" id="PF01266"/>
    </source>
</evidence>
<feature type="compositionally biased region" description="Basic and acidic residues" evidence="14">
    <location>
        <begin position="576"/>
        <end position="621"/>
    </location>
</feature>
<evidence type="ECO:0000313" key="18">
    <source>
        <dbReference type="Proteomes" id="UP001596312"/>
    </source>
</evidence>
<evidence type="ECO:0000259" key="16">
    <source>
        <dbReference type="Pfam" id="PF04324"/>
    </source>
</evidence>
<evidence type="ECO:0000256" key="5">
    <source>
        <dbReference type="ARBA" id="ARBA00007330"/>
    </source>
</evidence>
<dbReference type="PANTHER" id="PTHR11985">
    <property type="entry name" value="GLYCEROL-3-PHOSPHATE DEHYDROGENASE"/>
    <property type="match status" value="1"/>
</dbReference>
<feature type="domain" description="BFD-like [2Fe-2S]-binding" evidence="16">
    <location>
        <begin position="455"/>
        <end position="502"/>
    </location>
</feature>
<sequence>MTDRVDVLVVGGGSTGCGIVRDLAMRGLSVALVEQGNLTHGTTGRMHGLLHSGGRYAVSDQASARECIEENRVLREIAGHCVEMTGGMFVQLEDDPDEYFEQKLEGCRECDIPAEVLSAEEAREREPYLTREVKRAIAVPDGAVDPFRLCVANAADAIEHGARVETHAKVTDVLVEGGEGEARSASEMPSGRGPRGRVVGVEVEHESGPGKRDHAEPGTVEEIRADHVVNATGAWAGRVGEMAGVDVEVRPSKGVMVIMNARQVDTVINRCRKKGDADIIVPHETTAILGTTDVEVDDPEDYPEERWEVDMMIEELSGLVPILEDARTIRSFWGVRPLYEPPGTGTTDPTDITRDFFLLDHEDRDSLPGMTSIVGGKFTTYRLMAEKISDHVCEKLDVTAECRTADEPLPGSEDFSVLRDYMDEFGLRSPIARRSVQRLGSRADEVLKTDEPNPVICDCEAVTRAEIQDAIEGAGSDLNAVRIRTRASMGNCQGGFCCHRMAGELHPEYDEATVSEAWDELVQERWKGERHALWGEGLSQAALNYQLHGTTMSLDREPAVTEFDAFDSGAEAATDGDERTHGERERDERDPHRTARRSEDGSRSSSDPRSDGGRRGGDHGD</sequence>
<dbReference type="InterPro" id="IPR000447">
    <property type="entry name" value="G3P_DH_FAD-dep"/>
</dbReference>
<comment type="catalytic activity">
    <reaction evidence="13">
        <text>a quinone + sn-glycerol 3-phosphate = dihydroxyacetone phosphate + a quinol</text>
        <dbReference type="Rhea" id="RHEA:18977"/>
        <dbReference type="ChEBI" id="CHEBI:24646"/>
        <dbReference type="ChEBI" id="CHEBI:57597"/>
        <dbReference type="ChEBI" id="CHEBI:57642"/>
        <dbReference type="ChEBI" id="CHEBI:132124"/>
        <dbReference type="EC" id="1.1.5.3"/>
    </reaction>
</comment>
<dbReference type="Gene3D" id="1.10.10.1100">
    <property type="entry name" value="BFD-like [2Fe-2S]-binding domain"/>
    <property type="match status" value="1"/>
</dbReference>
<evidence type="ECO:0000256" key="7">
    <source>
        <dbReference type="ARBA" id="ARBA00013029"/>
    </source>
</evidence>
<evidence type="ECO:0000256" key="4">
    <source>
        <dbReference type="ARBA" id="ARBA00005157"/>
    </source>
</evidence>
<dbReference type="NCBIfam" id="NF008313">
    <property type="entry name" value="PRK11101.1"/>
    <property type="match status" value="1"/>
</dbReference>
<dbReference type="Gene3D" id="3.50.50.60">
    <property type="entry name" value="FAD/NAD(P)-binding domain"/>
    <property type="match status" value="3"/>
</dbReference>
<dbReference type="GO" id="GO:0004368">
    <property type="term" value="F:glycerol-3-phosphate dehydrogenase (quinone) activity"/>
    <property type="evidence" value="ECO:0007669"/>
    <property type="project" value="UniProtKB-EC"/>
</dbReference>
<comment type="subunit">
    <text evidence="6">Composed of a catalytic GlpA/B dimer and of membrane bound GlpC.</text>
</comment>
<evidence type="ECO:0000256" key="2">
    <source>
        <dbReference type="ARBA" id="ARBA00001974"/>
    </source>
</evidence>
<proteinExistence type="inferred from homology"/>
<feature type="domain" description="FAD dependent oxidoreductase" evidence="15">
    <location>
        <begin position="6"/>
        <end position="381"/>
    </location>
</feature>
<keyword evidence="11 17" id="KW-0560">Oxidoreductase</keyword>
<dbReference type="PROSITE" id="PS00978">
    <property type="entry name" value="FAD_G3PDH_2"/>
    <property type="match status" value="1"/>
</dbReference>
<evidence type="ECO:0000256" key="13">
    <source>
        <dbReference type="ARBA" id="ARBA00049055"/>
    </source>
</evidence>
<dbReference type="Pfam" id="PF01266">
    <property type="entry name" value="DAO"/>
    <property type="match status" value="1"/>
</dbReference>
<evidence type="ECO:0000313" key="17">
    <source>
        <dbReference type="EMBL" id="MFC6906350.1"/>
    </source>
</evidence>
<evidence type="ECO:0000256" key="14">
    <source>
        <dbReference type="SAM" id="MobiDB-lite"/>
    </source>
</evidence>
<comment type="pathway">
    <text evidence="4">Polyol metabolism; glycerol degradation via glycerol kinase pathway; glycerone phosphate from sn-glycerol 3-phosphate (anaerobic route): step 1/1.</text>
</comment>
<comment type="subcellular location">
    <subcellularLocation>
        <location evidence="3">Cell membrane</location>
        <topology evidence="3">Peripheral membrane protein</topology>
    </subcellularLocation>
</comment>
<dbReference type="EMBL" id="JBHSXQ010000004">
    <property type="protein sequence ID" value="MFC6906350.1"/>
    <property type="molecule type" value="Genomic_DNA"/>
</dbReference>
<keyword evidence="8" id="KW-1003">Cell membrane</keyword>